<reference evidence="2" key="1">
    <citation type="submission" date="2021-12" db="EMBL/GenBank/DDBJ databases">
        <title>Curvularia clavata genome.</title>
        <authorList>
            <person name="Cao Y."/>
        </authorList>
    </citation>
    <scope>NUCLEOTIDE SEQUENCE</scope>
    <source>
        <strain evidence="2">Yc1106</strain>
    </source>
</reference>
<dbReference type="AlphaFoldDB" id="A0A9Q9DSD9"/>
<gene>
    <name evidence="2" type="ORF">yc1106_04876</name>
</gene>
<evidence type="ECO:0000313" key="2">
    <source>
        <dbReference type="EMBL" id="USP77602.1"/>
    </source>
</evidence>
<accession>A0A9Q9DSD9</accession>
<organism evidence="2 3">
    <name type="scientific">Curvularia clavata</name>
    <dbReference type="NCBI Taxonomy" id="95742"/>
    <lineage>
        <taxon>Eukaryota</taxon>
        <taxon>Fungi</taxon>
        <taxon>Dikarya</taxon>
        <taxon>Ascomycota</taxon>
        <taxon>Pezizomycotina</taxon>
        <taxon>Dothideomycetes</taxon>
        <taxon>Pleosporomycetidae</taxon>
        <taxon>Pleosporales</taxon>
        <taxon>Pleosporineae</taxon>
        <taxon>Pleosporaceae</taxon>
        <taxon>Curvularia</taxon>
    </lineage>
</organism>
<sequence length="607" mass="65780">MPSDDTLFQASLEDCIRGIKNFPVDRYPSVSSSSTASLRIGSQQYTPSAAEAGPSIAIEVCSTYPCPSPLSPSRSDTCKQSSSPPLFQQLAVMDRSRYANKSLVSPGGLTSPASLKASSRAPKLAVQPTENPGTLKLKKCAVKMVGTVEPKGTSLPVVFDVKAAQSPKDNVRPTDTDALGELFTRLNMKTSALCTVAMKTGSEPDQSKGITSAEGRPDSSKTKLTGPTIAGEAIPKHAFAHKQDLEESSQGKGEAISPTQAELEDEYICKAASYIAALPDTVGGTPQLVKVVSRKLRQTYAPAVDIDQKSADAIKARFAFAIATYINKVLGKGPKTRTPESIKETLKDVDGDFLKFCSILVDEKYISLETLDDVAGLVKYMLDILPKAEPAVQKSKPESIQSVSNIKEWPAQTRRENRAGNRTCILKGVAAVTNINKLQALVWGGKLESISMPEPGSSTAIVKFLTADGCKKYYEETMNGIEAVGDYQKFVVFVELAEGPNSTNDVIQSCIDRDITRCVRATGDVQFTGAQLMDIARGRGQSNKREVDCIKQAKNSRGYNYVEFRFASIYHALNFKRELLDDEDWEHCNIVSAPDPCELATGVHYED</sequence>
<proteinExistence type="predicted"/>
<dbReference type="Proteomes" id="UP001056012">
    <property type="component" value="Chromosome 3"/>
</dbReference>
<dbReference type="VEuPathDB" id="FungiDB:yc1106_04876"/>
<feature type="region of interest" description="Disordered" evidence="1">
    <location>
        <begin position="200"/>
        <end position="224"/>
    </location>
</feature>
<evidence type="ECO:0000256" key="1">
    <source>
        <dbReference type="SAM" id="MobiDB-lite"/>
    </source>
</evidence>
<name>A0A9Q9DSD9_CURCL</name>
<feature type="region of interest" description="Disordered" evidence="1">
    <location>
        <begin position="103"/>
        <end position="130"/>
    </location>
</feature>
<evidence type="ECO:0000313" key="3">
    <source>
        <dbReference type="Proteomes" id="UP001056012"/>
    </source>
</evidence>
<keyword evidence="3" id="KW-1185">Reference proteome</keyword>
<protein>
    <submittedName>
        <fullName evidence="2">Uncharacterized protein</fullName>
    </submittedName>
</protein>
<dbReference type="OrthoDB" id="422086at2759"/>
<dbReference type="EMBL" id="CP089276">
    <property type="protein sequence ID" value="USP77602.1"/>
    <property type="molecule type" value="Genomic_DNA"/>
</dbReference>